<evidence type="ECO:0000256" key="1">
    <source>
        <dbReference type="ARBA" id="ARBA00010790"/>
    </source>
</evidence>
<evidence type="ECO:0000313" key="4">
    <source>
        <dbReference type="EMBL" id="KAF2213660.1"/>
    </source>
</evidence>
<dbReference type="Pfam" id="PF05199">
    <property type="entry name" value="GMC_oxred_C"/>
    <property type="match status" value="1"/>
</dbReference>
<evidence type="ECO:0000259" key="3">
    <source>
        <dbReference type="Pfam" id="PF05199"/>
    </source>
</evidence>
<dbReference type="AlphaFoldDB" id="A0A6A6FJU1"/>
<dbReference type="GO" id="GO:0016614">
    <property type="term" value="F:oxidoreductase activity, acting on CH-OH group of donors"/>
    <property type="evidence" value="ECO:0007669"/>
    <property type="project" value="InterPro"/>
</dbReference>
<dbReference type="OrthoDB" id="269227at2759"/>
<protein>
    <recommendedName>
        <fullName evidence="6">Glucose-methanol-choline oxidoreductase N-terminal domain-containing protein</fullName>
    </recommendedName>
</protein>
<sequence length="595" mass="64975">MPGTTNGANSHSGSALCSIDDFLAQAFDYCVVGGGTAGLCVAARLSESTDVNVGVIEAGKNLMDDRQVYTADLYPTMISREKYDWFFQSEPIPTAGGKTYSMPRGRLLGGSYGINHLMFVRGSRNDYAGWASLVNTGWGWDDMIPYFEKHQTLDPSEKDPPDGPIHTSFNDYYEPFEYDFCEAAYEVGGNKRTSEDACSGDHYGFYSSLAAVNKTHDPGRRSYAATGYLRPNLHRPNLKVLTEALAIKLLLEGDKAVGVEFSHGGKLSQVKASKEEVVLSGGVINTPQLLELSGIGDPEILAAAGVECKIENENVGKHFEDHVLGGMLYDLKPGINPLDAMHGEEYQAAMQETYRKTNKSPLGSPGMLMGFVSYASLVDKETLDQTISQIGKNSGAKTEWEKRQEDVIVKQFSDPTFANIQTFCIGCQLDVSRGPKGKQRVSMLVCLEHSLSRGTVHITSSDPTAHPRIDPGYFRHPADAKILAEGIKWIDKVVQQPVLAKSLGDRILPPKDMDISSQEAREEYVRNHVSTQYHLIGTCSMGQVVDDTLKVMGVKGPRVVDASVFPGHVSGNIMSTTYAVAEKGVDLIKADDGRY</sequence>
<proteinExistence type="inferred from homology"/>
<dbReference type="EMBL" id="ML992670">
    <property type="protein sequence ID" value="KAF2213660.1"/>
    <property type="molecule type" value="Genomic_DNA"/>
</dbReference>
<keyword evidence="5" id="KW-1185">Reference proteome</keyword>
<dbReference type="InterPro" id="IPR007867">
    <property type="entry name" value="GMC_OxRtase_C"/>
</dbReference>
<gene>
    <name evidence="4" type="ORF">CERZMDRAFT_111291</name>
</gene>
<dbReference type="InterPro" id="IPR000172">
    <property type="entry name" value="GMC_OxRdtase_N"/>
</dbReference>
<dbReference type="Gene3D" id="3.30.560.10">
    <property type="entry name" value="Glucose Oxidase, domain 3"/>
    <property type="match status" value="1"/>
</dbReference>
<dbReference type="PIRSF" id="PIRSF000137">
    <property type="entry name" value="Alcohol_oxidase"/>
    <property type="match status" value="1"/>
</dbReference>
<dbReference type="InterPro" id="IPR036188">
    <property type="entry name" value="FAD/NAD-bd_sf"/>
</dbReference>
<dbReference type="SUPFAM" id="SSF54373">
    <property type="entry name" value="FAD-linked reductases, C-terminal domain"/>
    <property type="match status" value="1"/>
</dbReference>
<dbReference type="PANTHER" id="PTHR11552">
    <property type="entry name" value="GLUCOSE-METHANOL-CHOLINE GMC OXIDOREDUCTASE"/>
    <property type="match status" value="1"/>
</dbReference>
<dbReference type="SUPFAM" id="SSF51905">
    <property type="entry name" value="FAD/NAD(P)-binding domain"/>
    <property type="match status" value="1"/>
</dbReference>
<accession>A0A6A6FJU1</accession>
<organism evidence="4 5">
    <name type="scientific">Cercospora zeae-maydis SCOH1-5</name>
    <dbReference type="NCBI Taxonomy" id="717836"/>
    <lineage>
        <taxon>Eukaryota</taxon>
        <taxon>Fungi</taxon>
        <taxon>Dikarya</taxon>
        <taxon>Ascomycota</taxon>
        <taxon>Pezizomycotina</taxon>
        <taxon>Dothideomycetes</taxon>
        <taxon>Dothideomycetidae</taxon>
        <taxon>Mycosphaerellales</taxon>
        <taxon>Mycosphaerellaceae</taxon>
        <taxon>Cercospora</taxon>
    </lineage>
</organism>
<dbReference type="Gene3D" id="3.50.50.60">
    <property type="entry name" value="FAD/NAD(P)-binding domain"/>
    <property type="match status" value="1"/>
</dbReference>
<comment type="similarity">
    <text evidence="1">Belongs to the GMC oxidoreductase family.</text>
</comment>
<dbReference type="Proteomes" id="UP000799539">
    <property type="component" value="Unassembled WGS sequence"/>
</dbReference>
<evidence type="ECO:0000313" key="5">
    <source>
        <dbReference type="Proteomes" id="UP000799539"/>
    </source>
</evidence>
<dbReference type="InterPro" id="IPR012132">
    <property type="entry name" value="GMC_OxRdtase"/>
</dbReference>
<feature type="domain" description="Glucose-methanol-choline oxidoreductase N-terminal" evidence="2">
    <location>
        <begin position="27"/>
        <end position="323"/>
    </location>
</feature>
<dbReference type="GO" id="GO:0050660">
    <property type="term" value="F:flavin adenine dinucleotide binding"/>
    <property type="evidence" value="ECO:0007669"/>
    <property type="project" value="InterPro"/>
</dbReference>
<reference evidence="4" key="1">
    <citation type="journal article" date="2020" name="Stud. Mycol.">
        <title>101 Dothideomycetes genomes: a test case for predicting lifestyles and emergence of pathogens.</title>
        <authorList>
            <person name="Haridas S."/>
            <person name="Albert R."/>
            <person name="Binder M."/>
            <person name="Bloem J."/>
            <person name="Labutti K."/>
            <person name="Salamov A."/>
            <person name="Andreopoulos B."/>
            <person name="Baker S."/>
            <person name="Barry K."/>
            <person name="Bills G."/>
            <person name="Bluhm B."/>
            <person name="Cannon C."/>
            <person name="Castanera R."/>
            <person name="Culley D."/>
            <person name="Daum C."/>
            <person name="Ezra D."/>
            <person name="Gonzalez J."/>
            <person name="Henrissat B."/>
            <person name="Kuo A."/>
            <person name="Liang C."/>
            <person name="Lipzen A."/>
            <person name="Lutzoni F."/>
            <person name="Magnuson J."/>
            <person name="Mondo S."/>
            <person name="Nolan M."/>
            <person name="Ohm R."/>
            <person name="Pangilinan J."/>
            <person name="Park H.-J."/>
            <person name="Ramirez L."/>
            <person name="Alfaro M."/>
            <person name="Sun H."/>
            <person name="Tritt A."/>
            <person name="Yoshinaga Y."/>
            <person name="Zwiers L.-H."/>
            <person name="Turgeon B."/>
            <person name="Goodwin S."/>
            <person name="Spatafora J."/>
            <person name="Crous P."/>
            <person name="Grigoriev I."/>
        </authorList>
    </citation>
    <scope>NUCLEOTIDE SEQUENCE</scope>
    <source>
        <strain evidence="4">SCOH1-5</strain>
    </source>
</reference>
<evidence type="ECO:0008006" key="6">
    <source>
        <dbReference type="Google" id="ProtNLM"/>
    </source>
</evidence>
<dbReference type="PANTHER" id="PTHR11552:SF210">
    <property type="entry name" value="GLUCOSE-METHANOL-CHOLINE OXIDOREDUCTASE N-TERMINAL DOMAIN-CONTAINING PROTEIN-RELATED"/>
    <property type="match status" value="1"/>
</dbReference>
<name>A0A6A6FJU1_9PEZI</name>
<dbReference type="Pfam" id="PF00732">
    <property type="entry name" value="GMC_oxred_N"/>
    <property type="match status" value="1"/>
</dbReference>
<feature type="domain" description="Glucose-methanol-choline oxidoreductase C-terminal" evidence="3">
    <location>
        <begin position="452"/>
        <end position="581"/>
    </location>
</feature>
<evidence type="ECO:0000259" key="2">
    <source>
        <dbReference type="Pfam" id="PF00732"/>
    </source>
</evidence>